<dbReference type="Proteomes" id="UP000037931">
    <property type="component" value="Unassembled WGS sequence"/>
</dbReference>
<accession>A0A0M9GJL5</accession>
<evidence type="ECO:0000313" key="1">
    <source>
        <dbReference type="EMBL" id="KPA92837.1"/>
    </source>
</evidence>
<proteinExistence type="predicted"/>
<dbReference type="RefSeq" id="WP_054058457.1">
    <property type="nucleotide sequence ID" value="NZ_JSYZ01000002.1"/>
</dbReference>
<dbReference type="OrthoDB" id="6888798at2"/>
<evidence type="ECO:0000313" key="2">
    <source>
        <dbReference type="Proteomes" id="UP000037931"/>
    </source>
</evidence>
<dbReference type="AlphaFoldDB" id="A0A0M9GJL5"/>
<name>A0A0M9GJL5_9PSED</name>
<gene>
    <name evidence="1" type="ORF">PF66_00578</name>
</gene>
<dbReference type="PATRIC" id="fig|50340.43.peg.2584"/>
<dbReference type="STRING" id="50340.PF66_00578"/>
<keyword evidence="2" id="KW-1185">Reference proteome</keyword>
<dbReference type="EMBL" id="JSYZ01000002">
    <property type="protein sequence ID" value="KPA92837.1"/>
    <property type="molecule type" value="Genomic_DNA"/>
</dbReference>
<reference evidence="1 2" key="1">
    <citation type="journal article" date="2015" name="PLoS ONE">
        <title>Rice-Infecting Pseudomonas Genomes Are Highly Accessorized and Harbor Multiple Putative Virulence Mechanisms to Cause Sheath Brown Rot.</title>
        <authorList>
            <person name="Quibod I.L."/>
            <person name="Grande G."/>
            <person name="Oreiro E.G."/>
            <person name="Borja F.N."/>
            <person name="Dossa G.S."/>
            <person name="Mauleon R."/>
            <person name="Cruz C.V."/>
            <person name="Oliva R."/>
        </authorList>
    </citation>
    <scope>NUCLEOTIDE SEQUENCE [LARGE SCALE GENOMIC DNA]</scope>
    <source>
        <strain evidence="1 2">IRRI 6609</strain>
    </source>
</reference>
<sequence>MKDRLIDAQTLLGLAVESSGITVDCACLRRNLQGWSSWPVGYQEEAFTAIGTLSKYPPEEAVIDEYHPEGTTYWSPEAPIAPLYYPYNQSTVWCCSHCRRLYLRHNDDGAYHVERRIRSVQPERVVDAPHANDGREPGW</sequence>
<protein>
    <submittedName>
        <fullName evidence="1">Uncharacterized protein</fullName>
    </submittedName>
</protein>
<comment type="caution">
    <text evidence="1">The sequence shown here is derived from an EMBL/GenBank/DDBJ whole genome shotgun (WGS) entry which is preliminary data.</text>
</comment>
<organism evidence="1 2">
    <name type="scientific">Pseudomonas asplenii</name>
    <dbReference type="NCBI Taxonomy" id="53407"/>
    <lineage>
        <taxon>Bacteria</taxon>
        <taxon>Pseudomonadati</taxon>
        <taxon>Pseudomonadota</taxon>
        <taxon>Gammaproteobacteria</taxon>
        <taxon>Pseudomonadales</taxon>
        <taxon>Pseudomonadaceae</taxon>
        <taxon>Pseudomonas</taxon>
    </lineage>
</organism>